<evidence type="ECO:0000256" key="16">
    <source>
        <dbReference type="RuleBase" id="RU004460"/>
    </source>
</evidence>
<dbReference type="CDD" id="cd08637">
    <property type="entry name" value="DNA_pol_A_pol_I_C"/>
    <property type="match status" value="1"/>
</dbReference>
<dbReference type="GO" id="GO:0008409">
    <property type="term" value="F:5'-3' exonuclease activity"/>
    <property type="evidence" value="ECO:0007669"/>
    <property type="project" value="UniProtKB-UniRule"/>
</dbReference>
<dbReference type="InterPro" id="IPR013520">
    <property type="entry name" value="Ribonucl_H"/>
</dbReference>
<dbReference type="SUPFAM" id="SSF53098">
    <property type="entry name" value="Ribonuclease H-like"/>
    <property type="match status" value="1"/>
</dbReference>
<comment type="catalytic activity">
    <reaction evidence="14 16">
        <text>DNA(n) + a 2'-deoxyribonucleoside 5'-triphosphate = DNA(n+1) + diphosphate</text>
        <dbReference type="Rhea" id="RHEA:22508"/>
        <dbReference type="Rhea" id="RHEA-COMP:17339"/>
        <dbReference type="Rhea" id="RHEA-COMP:17340"/>
        <dbReference type="ChEBI" id="CHEBI:33019"/>
        <dbReference type="ChEBI" id="CHEBI:61560"/>
        <dbReference type="ChEBI" id="CHEBI:173112"/>
        <dbReference type="EC" id="2.7.7.7"/>
    </reaction>
</comment>
<dbReference type="AlphaFoldDB" id="A0A833N4V5"/>
<dbReference type="InterPro" id="IPR002562">
    <property type="entry name" value="3'-5'_exonuclease_dom"/>
</dbReference>
<dbReference type="SMART" id="SM00279">
    <property type="entry name" value="HhH2"/>
    <property type="match status" value="1"/>
</dbReference>
<gene>
    <name evidence="16 21" type="primary">polA</name>
    <name evidence="21" type="ORF">GCL57_00705</name>
</gene>
<evidence type="ECO:0000259" key="17">
    <source>
        <dbReference type="SMART" id="SM00474"/>
    </source>
</evidence>
<dbReference type="SUPFAM" id="SSF88723">
    <property type="entry name" value="PIN domain-like"/>
    <property type="match status" value="1"/>
</dbReference>
<keyword evidence="9 16" id="KW-0378">Hydrolase</keyword>
<evidence type="ECO:0000256" key="5">
    <source>
        <dbReference type="ARBA" id="ARBA00022695"/>
    </source>
</evidence>
<evidence type="ECO:0000313" key="22">
    <source>
        <dbReference type="Proteomes" id="UP000442694"/>
    </source>
</evidence>
<dbReference type="InterPro" id="IPR008918">
    <property type="entry name" value="HhH2"/>
</dbReference>
<dbReference type="InterPro" id="IPR036279">
    <property type="entry name" value="5-3_exonuclease_C_sf"/>
</dbReference>
<proteinExistence type="inferred from homology"/>
<evidence type="ECO:0000256" key="4">
    <source>
        <dbReference type="ARBA" id="ARBA00022679"/>
    </source>
</evidence>
<evidence type="ECO:0000256" key="7">
    <source>
        <dbReference type="ARBA" id="ARBA00022722"/>
    </source>
</evidence>
<dbReference type="SMART" id="SM00475">
    <property type="entry name" value="53EXOc"/>
    <property type="match status" value="1"/>
</dbReference>
<keyword evidence="22" id="KW-1185">Reference proteome</keyword>
<evidence type="ECO:0000256" key="15">
    <source>
        <dbReference type="NCBIfam" id="TIGR00593"/>
    </source>
</evidence>
<keyword evidence="8 16" id="KW-0227">DNA damage</keyword>
<dbReference type="SUPFAM" id="SSF56672">
    <property type="entry name" value="DNA/RNA polymerases"/>
    <property type="match status" value="1"/>
</dbReference>
<dbReference type="GO" id="GO:0006261">
    <property type="term" value="P:DNA-templated DNA replication"/>
    <property type="evidence" value="ECO:0007669"/>
    <property type="project" value="UniProtKB-UniRule"/>
</dbReference>
<sequence>MEQQTQRFFIIDGMSLLFRSFYAMGSRLTSPDGKPIGAVYGFLKVFIKILREQNPTHFAVCWDLKEKTFRHEVYPLYKANRGETPPDIIPQIILIQNLLKEIGLPSFAIPGFEADDVAATLAKYFEHYGEVYLVTSDKDYMQIINDKISLFSLKKGDEYDIVNIDKVIDYFGVPPEKVIEVLALAGDAVDNIPGVKGIGEKTAAKLVQEYNSVENIYKNLEKITNKRAKTALENHKDDAMLSRYLVTINTEVPLNISELSLRYTFDTFKGNKLAKEKFEALRMHSLVRNLFVENKKEQSDKIQTNIFSIEDESAAKKQKLKPESKEAESKVTKNNIKDWDTKNYHLVTTKKELNEVFQKIMDPNLEFFAFDTETTGLDILEDAPIGMSFCFETGTAYYVAAHNTHLHGGTLLSSEIDLPEYTVKDVVEGLKNAFEKRKAPLVAHNLKFDLHQLKNFGIEIGNSPACCTMVAAWLYNPAEGGFSLDFLTLKHFDFQKIPTSALIGKETGRSSMLDVPLKDLSDYACEDVDATFRLWYRYKNKLKENSDLQKIYFDIEMPILLLLTEMERNGVHINPEYLGGLAAEIQTSIIAIEKEIFETVGFPFKLTSPKQLGDILFDHLKVHEKLGHKGKLARTTQGYKTDAKVLEQFEEHPIVAFIQQHRELSKLLSTYVLVLPKLIKNSTGRVHTHFNQIGTATGRLSSSDPNMQNIPVRSDWGKKVRAAFSASSSEFNIISADYSQIELRVLAHLSEDKNMLAAFQSGADIHRQTAAQILGKSPENVTSEERGKAKAINFGIIYGMGAQRLAKEQKIPLSDAKKFIEKYFENFSGVKKYLDAQRIKAHSTGQVSTYFGRIRPIPAILSKNPLEAKLAENMAINSPIQGTAADIMKLGMLAVHKEISKKQLKTKIVLQVHDELVFDGPHSEYTEVKKIVKEAMENAVIFKVPMLVDIGQGHNWLEAK</sequence>
<dbReference type="PANTHER" id="PTHR10133">
    <property type="entry name" value="DNA POLYMERASE I"/>
    <property type="match status" value="1"/>
</dbReference>
<feature type="domain" description="3'-5' exonuclease" evidence="17">
    <location>
        <begin position="344"/>
        <end position="543"/>
    </location>
</feature>
<feature type="domain" description="Exonuclease" evidence="19">
    <location>
        <begin position="366"/>
        <end position="544"/>
    </location>
</feature>
<dbReference type="SUPFAM" id="SSF47807">
    <property type="entry name" value="5' to 3' exonuclease, C-terminal subdomain"/>
    <property type="match status" value="1"/>
</dbReference>
<keyword evidence="6 16" id="KW-0235">DNA replication</keyword>
<evidence type="ECO:0000256" key="11">
    <source>
        <dbReference type="ARBA" id="ARBA00022932"/>
    </source>
</evidence>
<dbReference type="PROSITE" id="PS00447">
    <property type="entry name" value="DNA_POLYMERASE_A"/>
    <property type="match status" value="1"/>
</dbReference>
<protein>
    <recommendedName>
        <fullName evidence="3 15">DNA polymerase I</fullName>
        <ecNumber evidence="2 15">2.7.7.7</ecNumber>
    </recommendedName>
</protein>
<evidence type="ECO:0000259" key="20">
    <source>
        <dbReference type="SMART" id="SM00482"/>
    </source>
</evidence>
<dbReference type="InterPro" id="IPR002298">
    <property type="entry name" value="DNA_polymerase_A"/>
</dbReference>
<dbReference type="Gene3D" id="1.20.1060.10">
    <property type="entry name" value="Taq DNA Polymerase, Chain T, domain 4"/>
    <property type="match status" value="1"/>
</dbReference>
<dbReference type="EMBL" id="WFLN01000004">
    <property type="protein sequence ID" value="KAB8033247.1"/>
    <property type="molecule type" value="Genomic_DNA"/>
</dbReference>
<dbReference type="NCBIfam" id="NF004397">
    <property type="entry name" value="PRK05755.1"/>
    <property type="match status" value="1"/>
</dbReference>
<dbReference type="InterPro" id="IPR043502">
    <property type="entry name" value="DNA/RNA_pol_sf"/>
</dbReference>
<dbReference type="GO" id="GO:0003887">
    <property type="term" value="F:DNA-directed DNA polymerase activity"/>
    <property type="evidence" value="ECO:0007669"/>
    <property type="project" value="UniProtKB-UniRule"/>
</dbReference>
<evidence type="ECO:0000256" key="6">
    <source>
        <dbReference type="ARBA" id="ARBA00022705"/>
    </source>
</evidence>
<dbReference type="Gene3D" id="1.10.150.20">
    <property type="entry name" value="5' to 3' exonuclease, C-terminal subdomain"/>
    <property type="match status" value="2"/>
</dbReference>
<dbReference type="Gene3D" id="3.40.50.1010">
    <property type="entry name" value="5'-nuclease"/>
    <property type="match status" value="1"/>
</dbReference>
<dbReference type="InterPro" id="IPR018320">
    <property type="entry name" value="DNA_polymerase_1"/>
</dbReference>
<dbReference type="InterPro" id="IPR020045">
    <property type="entry name" value="DNA_polI_H3TH"/>
</dbReference>
<keyword evidence="13 16" id="KW-0234">DNA repair</keyword>
<keyword evidence="5 16" id="KW-0548">Nucleotidyltransferase</keyword>
<dbReference type="CDD" id="cd09898">
    <property type="entry name" value="H3TH_53EXO"/>
    <property type="match status" value="1"/>
</dbReference>
<feature type="domain" description="5'-3' exonuclease" evidence="18">
    <location>
        <begin position="6"/>
        <end position="264"/>
    </location>
</feature>
<dbReference type="GO" id="GO:0003677">
    <property type="term" value="F:DNA binding"/>
    <property type="evidence" value="ECO:0007669"/>
    <property type="project" value="UniProtKB-UniRule"/>
</dbReference>
<dbReference type="GO" id="GO:0008408">
    <property type="term" value="F:3'-5' exonuclease activity"/>
    <property type="evidence" value="ECO:0007669"/>
    <property type="project" value="UniProtKB-UniRule"/>
</dbReference>
<keyword evidence="7" id="KW-0540">Nuclease</keyword>
<evidence type="ECO:0000256" key="8">
    <source>
        <dbReference type="ARBA" id="ARBA00022763"/>
    </source>
</evidence>
<evidence type="ECO:0000256" key="1">
    <source>
        <dbReference type="ARBA" id="ARBA00007705"/>
    </source>
</evidence>
<dbReference type="EC" id="2.7.7.7" evidence="2 15"/>
<dbReference type="Gene3D" id="3.30.420.10">
    <property type="entry name" value="Ribonuclease H-like superfamily/Ribonuclease H"/>
    <property type="match status" value="1"/>
</dbReference>
<keyword evidence="11 16" id="KW-0239">DNA-directed DNA polymerase</keyword>
<keyword evidence="10 16" id="KW-0269">Exonuclease</keyword>
<dbReference type="Pfam" id="PF00476">
    <property type="entry name" value="DNA_pol_A"/>
    <property type="match status" value="1"/>
</dbReference>
<dbReference type="PRINTS" id="PR00868">
    <property type="entry name" value="DNAPOLI"/>
</dbReference>
<evidence type="ECO:0000256" key="12">
    <source>
        <dbReference type="ARBA" id="ARBA00023125"/>
    </source>
</evidence>
<comment type="similarity">
    <text evidence="1 16">Belongs to the DNA polymerase type-A family.</text>
</comment>
<dbReference type="InterPro" id="IPR002421">
    <property type="entry name" value="5-3_exonuclease"/>
</dbReference>
<evidence type="ECO:0000259" key="19">
    <source>
        <dbReference type="SMART" id="SM00479"/>
    </source>
</evidence>
<evidence type="ECO:0000256" key="14">
    <source>
        <dbReference type="ARBA" id="ARBA00049244"/>
    </source>
</evidence>
<dbReference type="Proteomes" id="UP000442694">
    <property type="component" value="Unassembled WGS sequence"/>
</dbReference>
<dbReference type="FunFam" id="1.10.150.20:FF:000003">
    <property type="entry name" value="DNA polymerase I"/>
    <property type="match status" value="1"/>
</dbReference>
<keyword evidence="4 16" id="KW-0808">Transferase</keyword>
<dbReference type="PANTHER" id="PTHR10133:SF27">
    <property type="entry name" value="DNA POLYMERASE NU"/>
    <property type="match status" value="1"/>
</dbReference>
<dbReference type="RefSeq" id="WP_152211335.1">
    <property type="nucleotide sequence ID" value="NZ_WFLN01000004.1"/>
</dbReference>
<name>A0A833N4V5_9BACT</name>
<dbReference type="GO" id="GO:0006302">
    <property type="term" value="P:double-strand break repair"/>
    <property type="evidence" value="ECO:0007669"/>
    <property type="project" value="TreeGrafter"/>
</dbReference>
<evidence type="ECO:0000313" key="21">
    <source>
        <dbReference type="EMBL" id="KAB8033247.1"/>
    </source>
</evidence>
<comment type="function">
    <text evidence="16">In addition to polymerase activity, this DNA polymerase exhibits 3'-5' and 5'-3' exonuclease activity.</text>
</comment>
<dbReference type="Pfam" id="PF01367">
    <property type="entry name" value="5_3_exonuc"/>
    <property type="match status" value="1"/>
</dbReference>
<dbReference type="InterPro" id="IPR020046">
    <property type="entry name" value="5-3_exonucl_a-hlix_arch_N"/>
</dbReference>
<organism evidence="21 22">
    <name type="scientific">Fluviispira multicolorata</name>
    <dbReference type="NCBI Taxonomy" id="2654512"/>
    <lineage>
        <taxon>Bacteria</taxon>
        <taxon>Pseudomonadati</taxon>
        <taxon>Bdellovibrionota</taxon>
        <taxon>Oligoflexia</taxon>
        <taxon>Silvanigrellales</taxon>
        <taxon>Silvanigrellaceae</taxon>
        <taxon>Fluviispira</taxon>
    </lineage>
</organism>
<dbReference type="SMART" id="SM00479">
    <property type="entry name" value="EXOIII"/>
    <property type="match status" value="1"/>
</dbReference>
<comment type="caution">
    <text evidence="21">The sequence shown here is derived from an EMBL/GenBank/DDBJ whole genome shotgun (WGS) entry which is preliminary data.</text>
</comment>
<accession>A0A833N4V5</accession>
<feature type="domain" description="DNA-directed DNA polymerase family A palm" evidence="20">
    <location>
        <begin position="717"/>
        <end position="924"/>
    </location>
</feature>
<dbReference type="Pfam" id="PF01612">
    <property type="entry name" value="DNA_pol_A_exo1"/>
    <property type="match status" value="1"/>
</dbReference>
<dbReference type="Gene3D" id="3.30.70.370">
    <property type="match status" value="1"/>
</dbReference>
<dbReference type="InterPro" id="IPR036397">
    <property type="entry name" value="RNaseH_sf"/>
</dbReference>
<dbReference type="CDD" id="cd09859">
    <property type="entry name" value="PIN_53EXO"/>
    <property type="match status" value="1"/>
</dbReference>
<evidence type="ECO:0000256" key="2">
    <source>
        <dbReference type="ARBA" id="ARBA00012417"/>
    </source>
</evidence>
<dbReference type="InterPro" id="IPR001098">
    <property type="entry name" value="DNA-dir_DNA_pol_A_palm_dom"/>
</dbReference>
<dbReference type="InterPro" id="IPR029060">
    <property type="entry name" value="PIN-like_dom_sf"/>
</dbReference>
<dbReference type="SMART" id="SM00482">
    <property type="entry name" value="POLAc"/>
    <property type="match status" value="1"/>
</dbReference>
<keyword evidence="12 16" id="KW-0238">DNA-binding</keyword>
<evidence type="ECO:0000259" key="18">
    <source>
        <dbReference type="SMART" id="SM00475"/>
    </source>
</evidence>
<dbReference type="InterPro" id="IPR012337">
    <property type="entry name" value="RNaseH-like_sf"/>
</dbReference>
<dbReference type="InterPro" id="IPR019760">
    <property type="entry name" value="DNA-dir_DNA_pol_A_CS"/>
</dbReference>
<dbReference type="NCBIfam" id="TIGR00593">
    <property type="entry name" value="pola"/>
    <property type="match status" value="1"/>
</dbReference>
<dbReference type="SMART" id="SM00474">
    <property type="entry name" value="35EXOc"/>
    <property type="match status" value="1"/>
</dbReference>
<dbReference type="CDD" id="cd06139">
    <property type="entry name" value="DNA_polA_I_Ecoli_like_exo"/>
    <property type="match status" value="1"/>
</dbReference>
<evidence type="ECO:0000256" key="9">
    <source>
        <dbReference type="ARBA" id="ARBA00022801"/>
    </source>
</evidence>
<evidence type="ECO:0000256" key="3">
    <source>
        <dbReference type="ARBA" id="ARBA00020311"/>
    </source>
</evidence>
<dbReference type="FunFam" id="1.10.150.20:FF:000002">
    <property type="entry name" value="DNA polymerase I"/>
    <property type="match status" value="1"/>
</dbReference>
<evidence type="ECO:0000256" key="13">
    <source>
        <dbReference type="ARBA" id="ARBA00023204"/>
    </source>
</evidence>
<dbReference type="Pfam" id="PF02739">
    <property type="entry name" value="5_3_exonuc_N"/>
    <property type="match status" value="1"/>
</dbReference>
<evidence type="ECO:0000256" key="10">
    <source>
        <dbReference type="ARBA" id="ARBA00022839"/>
    </source>
</evidence>
<reference evidence="21 22" key="1">
    <citation type="submission" date="2019-10" db="EMBL/GenBank/DDBJ databases">
        <title>New genus of Silvanigrellaceae.</title>
        <authorList>
            <person name="Pitt A."/>
            <person name="Hahn M.W."/>
        </authorList>
    </citation>
    <scope>NUCLEOTIDE SEQUENCE [LARGE SCALE GENOMIC DNA]</scope>
    <source>
        <strain evidence="21 22">33A1-SZDP</strain>
    </source>
</reference>